<reference evidence="1 2" key="1">
    <citation type="journal article" date="2018" name="Sci. Rep.">
        <title>Genomic signatures of local adaptation to the degree of environmental predictability in rotifers.</title>
        <authorList>
            <person name="Franch-Gras L."/>
            <person name="Hahn C."/>
            <person name="Garcia-Roger E.M."/>
            <person name="Carmona M.J."/>
            <person name="Serra M."/>
            <person name="Gomez A."/>
        </authorList>
    </citation>
    <scope>NUCLEOTIDE SEQUENCE [LARGE SCALE GENOMIC DNA]</scope>
    <source>
        <strain evidence="1">HYR1</strain>
    </source>
</reference>
<proteinExistence type="predicted"/>
<name>A0A3M7RJK0_BRAPC</name>
<evidence type="ECO:0000313" key="2">
    <source>
        <dbReference type="Proteomes" id="UP000276133"/>
    </source>
</evidence>
<dbReference type="EMBL" id="REGN01003233">
    <property type="protein sequence ID" value="RNA23721.1"/>
    <property type="molecule type" value="Genomic_DNA"/>
</dbReference>
<evidence type="ECO:0000313" key="1">
    <source>
        <dbReference type="EMBL" id="RNA23721.1"/>
    </source>
</evidence>
<gene>
    <name evidence="1" type="ORF">BpHYR1_050246</name>
</gene>
<accession>A0A3M7RJK0</accession>
<dbReference type="AlphaFoldDB" id="A0A3M7RJK0"/>
<comment type="caution">
    <text evidence="1">The sequence shown here is derived from an EMBL/GenBank/DDBJ whole genome shotgun (WGS) entry which is preliminary data.</text>
</comment>
<dbReference type="Proteomes" id="UP000276133">
    <property type="component" value="Unassembled WGS sequence"/>
</dbReference>
<organism evidence="1 2">
    <name type="scientific">Brachionus plicatilis</name>
    <name type="common">Marine rotifer</name>
    <name type="synonym">Brachionus muelleri</name>
    <dbReference type="NCBI Taxonomy" id="10195"/>
    <lineage>
        <taxon>Eukaryota</taxon>
        <taxon>Metazoa</taxon>
        <taxon>Spiralia</taxon>
        <taxon>Gnathifera</taxon>
        <taxon>Rotifera</taxon>
        <taxon>Eurotatoria</taxon>
        <taxon>Monogononta</taxon>
        <taxon>Pseudotrocha</taxon>
        <taxon>Ploima</taxon>
        <taxon>Brachionidae</taxon>
        <taxon>Brachionus</taxon>
    </lineage>
</organism>
<protein>
    <submittedName>
        <fullName evidence="1">Uncharacterized protein</fullName>
    </submittedName>
</protein>
<keyword evidence="2" id="KW-1185">Reference proteome</keyword>
<sequence length="98" mass="11415">MPRSISCCIKIHVKNSKERLSLAKVNRLSIRGAYYGLLLRGLYNYSTIFEKKHYTLLLFYIILLMSSVEQNNELMTMIFENTINRKKKKASAKSLGCY</sequence>